<reference evidence="8 9" key="1">
    <citation type="journal article" date="2023" name="Plants (Basel)">
        <title>Bridging the Gap: Combining Genomics and Transcriptomics Approaches to Understand Stylosanthes scabra, an Orphan Legume from the Brazilian Caatinga.</title>
        <authorList>
            <person name="Ferreira-Neto J.R.C."/>
            <person name="da Silva M.D."/>
            <person name="Binneck E."/>
            <person name="de Melo N.F."/>
            <person name="da Silva R.H."/>
            <person name="de Melo A.L.T.M."/>
            <person name="Pandolfi V."/>
            <person name="Bustamante F.O."/>
            <person name="Brasileiro-Vidal A.C."/>
            <person name="Benko-Iseppon A.M."/>
        </authorList>
    </citation>
    <scope>NUCLEOTIDE SEQUENCE [LARGE SCALE GENOMIC DNA]</scope>
    <source>
        <tissue evidence="8">Leaves</tissue>
    </source>
</reference>
<dbReference type="PANTHER" id="PTHR11514">
    <property type="entry name" value="MYC"/>
    <property type="match status" value="1"/>
</dbReference>
<evidence type="ECO:0000256" key="3">
    <source>
        <dbReference type="ARBA" id="ARBA00023163"/>
    </source>
</evidence>
<dbReference type="PANTHER" id="PTHR11514:SF53">
    <property type="entry name" value="TRANSCRIPTION FACTOR BHLH3"/>
    <property type="match status" value="1"/>
</dbReference>
<evidence type="ECO:0000256" key="1">
    <source>
        <dbReference type="ARBA" id="ARBA00004123"/>
    </source>
</evidence>
<dbReference type="InterPro" id="IPR045084">
    <property type="entry name" value="AIB/MYC-like"/>
</dbReference>
<dbReference type="Pfam" id="PF14215">
    <property type="entry name" value="bHLH-MYC_N"/>
    <property type="match status" value="1"/>
</dbReference>
<evidence type="ECO:0000313" key="9">
    <source>
        <dbReference type="Proteomes" id="UP001341840"/>
    </source>
</evidence>
<gene>
    <name evidence="8" type="ORF">PIB30_053023</name>
</gene>
<name>A0ABU6QJ49_9FABA</name>
<evidence type="ECO:0000256" key="4">
    <source>
        <dbReference type="ARBA" id="ARBA00023242"/>
    </source>
</evidence>
<evidence type="ECO:0000256" key="6">
    <source>
        <dbReference type="SAM" id="MobiDB-lite"/>
    </source>
</evidence>
<organism evidence="8 9">
    <name type="scientific">Stylosanthes scabra</name>
    <dbReference type="NCBI Taxonomy" id="79078"/>
    <lineage>
        <taxon>Eukaryota</taxon>
        <taxon>Viridiplantae</taxon>
        <taxon>Streptophyta</taxon>
        <taxon>Embryophyta</taxon>
        <taxon>Tracheophyta</taxon>
        <taxon>Spermatophyta</taxon>
        <taxon>Magnoliopsida</taxon>
        <taxon>eudicotyledons</taxon>
        <taxon>Gunneridae</taxon>
        <taxon>Pentapetalae</taxon>
        <taxon>rosids</taxon>
        <taxon>fabids</taxon>
        <taxon>Fabales</taxon>
        <taxon>Fabaceae</taxon>
        <taxon>Papilionoideae</taxon>
        <taxon>50 kb inversion clade</taxon>
        <taxon>dalbergioids sensu lato</taxon>
        <taxon>Dalbergieae</taxon>
        <taxon>Pterocarpus clade</taxon>
        <taxon>Stylosanthes</taxon>
    </lineage>
</organism>
<accession>A0ABU6QJ49</accession>
<evidence type="ECO:0000259" key="7">
    <source>
        <dbReference type="PROSITE" id="PS50888"/>
    </source>
</evidence>
<dbReference type="InterPro" id="IPR036638">
    <property type="entry name" value="HLH_DNA-bd_sf"/>
</dbReference>
<feature type="region of interest" description="Disordered" evidence="6">
    <location>
        <begin position="316"/>
        <end position="359"/>
    </location>
</feature>
<keyword evidence="2 5" id="KW-0805">Transcription regulation</keyword>
<protein>
    <recommendedName>
        <fullName evidence="5">Transcription factor</fullName>
        <shortName evidence="5">bHLH transcription factor</shortName>
    </recommendedName>
    <alternativeName>
        <fullName evidence="5">Basic helix-loop-helix protein</fullName>
    </alternativeName>
</protein>
<dbReference type="Proteomes" id="UP001341840">
    <property type="component" value="Unassembled WGS sequence"/>
</dbReference>
<feature type="compositionally biased region" description="Basic residues" evidence="6">
    <location>
        <begin position="335"/>
        <end position="344"/>
    </location>
</feature>
<comment type="caution">
    <text evidence="8">The sequence shown here is derived from an EMBL/GenBank/DDBJ whole genome shotgun (WGS) entry which is preliminary data.</text>
</comment>
<keyword evidence="3 5" id="KW-0804">Transcription</keyword>
<evidence type="ECO:0000256" key="2">
    <source>
        <dbReference type="ARBA" id="ARBA00023015"/>
    </source>
</evidence>
<dbReference type="EMBL" id="JASCZI010000390">
    <property type="protein sequence ID" value="MED6111521.1"/>
    <property type="molecule type" value="Genomic_DNA"/>
</dbReference>
<sequence>MAGVRFCESEQDRVVLESLLGVEAVEFFNSAISNNYFSDVIVRPSPDLGHRQRLRHLVEASNWDYAILWQVAALKSGGYALKWGDGHCRVPEGSQRNEQEDEAKRCVLQKLHAFFGGSDSNEAVYTSLDRVSALPMFYLTSKFYMFGSDSPSGPGSSFKCGKSIWASDAASCLDQYGSRSFLAKLAGFQTVVFVPLKAGVVELGSMEMKTEEHGILDMIRTAFGDSSSAQAKVVPRIFGRELSLGDMKSQPGNINYSPKMEDDSGFTSDSYEVQAPDPNHVYGNSSNGSIGDSNEAKLFPQLNQIASGSVNPQARLSSLDMGTEDSPSPLQGERRPRKRGRKPANGREEPLNHVEAERQRREKLNQRFYALRAVVPNISKMDKASLLGDAIAHITDLQKKISALEAEKGLTHKNNDKELPLSDIDFQARKDDAVVRVSFPLDTHPVSGVVKTLREHQIAAQEFNVSTAQDKVIHTFSIRIQGNEAAAVQLKAKLEASLLKI</sequence>
<proteinExistence type="predicted"/>
<evidence type="ECO:0000313" key="8">
    <source>
        <dbReference type="EMBL" id="MED6111521.1"/>
    </source>
</evidence>
<keyword evidence="9" id="KW-1185">Reference proteome</keyword>
<feature type="domain" description="BHLH" evidence="7">
    <location>
        <begin position="348"/>
        <end position="397"/>
    </location>
</feature>
<dbReference type="SUPFAM" id="SSF47459">
    <property type="entry name" value="HLH, helix-loop-helix DNA-binding domain"/>
    <property type="match status" value="1"/>
</dbReference>
<evidence type="ECO:0000256" key="5">
    <source>
        <dbReference type="RuleBase" id="RU369104"/>
    </source>
</evidence>
<dbReference type="CDD" id="cd11449">
    <property type="entry name" value="bHLH_AtAIB_like"/>
    <property type="match status" value="1"/>
</dbReference>
<feature type="compositionally biased region" description="Low complexity" evidence="6">
    <location>
        <begin position="283"/>
        <end position="293"/>
    </location>
</feature>
<dbReference type="Pfam" id="PF00010">
    <property type="entry name" value="HLH"/>
    <property type="match status" value="1"/>
</dbReference>
<comment type="subcellular location">
    <subcellularLocation>
        <location evidence="1 5">Nucleus</location>
    </subcellularLocation>
</comment>
<dbReference type="SMART" id="SM00353">
    <property type="entry name" value="HLH"/>
    <property type="match status" value="1"/>
</dbReference>
<feature type="compositionally biased region" description="Basic and acidic residues" evidence="6">
    <location>
        <begin position="345"/>
        <end position="359"/>
    </location>
</feature>
<feature type="region of interest" description="Disordered" evidence="6">
    <location>
        <begin position="248"/>
        <end position="295"/>
    </location>
</feature>
<dbReference type="InterPro" id="IPR011598">
    <property type="entry name" value="bHLH_dom"/>
</dbReference>
<dbReference type="PROSITE" id="PS50888">
    <property type="entry name" value="BHLH"/>
    <property type="match status" value="1"/>
</dbReference>
<keyword evidence="4 5" id="KW-0539">Nucleus</keyword>
<dbReference type="Gene3D" id="4.10.280.10">
    <property type="entry name" value="Helix-loop-helix DNA-binding domain"/>
    <property type="match status" value="1"/>
</dbReference>
<dbReference type="InterPro" id="IPR025610">
    <property type="entry name" value="MYC/MYB_N"/>
</dbReference>